<dbReference type="Proteomes" id="UP001218218">
    <property type="component" value="Unassembled WGS sequence"/>
</dbReference>
<proteinExistence type="predicted"/>
<gene>
    <name evidence="2" type="ORF">DFH08DRAFT_839366</name>
</gene>
<keyword evidence="3" id="KW-1185">Reference proteome</keyword>
<feature type="compositionally biased region" description="Low complexity" evidence="1">
    <location>
        <begin position="264"/>
        <end position="284"/>
    </location>
</feature>
<sequence length="408" mass="41694">MRRMLIFLKTLSDGRRSTFAAGAGSVVRLRGVWGCGWAWAASLGVTAGIAFCCCNSKPSSSTGDAERTSPAPSTSPRPSPGLSTTTEIAWCAGPWGSIVLWRTFVARGTFRMRPNPLPGDSDVFALLCDPESTSDGTPMLDSDSEPSRRGMDCERAGGARWVFSVGGCGVRSPPARGVCAPSGSKDGSGKNGDGGVNVVASAAGVVVNAERSEEKLDSAMLPGAGEGGRGRKQGSEGESDHACISGGDMRCPRLRLSVGGGARGAIASSSSRTAPNSDGEPGSSGDDGEPGSSGDGRGDGRGVSTSLTAPRPVVGKFSSMGEVAGELPPKRNPFIRSRFFASHSSLTRFAAVGRLSTPDCCCPGSGEATIAMRLSCCASCTLRGSEGNSPRSRRAAFRASCAPQPLVT</sequence>
<organism evidence="2 3">
    <name type="scientific">Mycena albidolilacea</name>
    <dbReference type="NCBI Taxonomy" id="1033008"/>
    <lineage>
        <taxon>Eukaryota</taxon>
        <taxon>Fungi</taxon>
        <taxon>Dikarya</taxon>
        <taxon>Basidiomycota</taxon>
        <taxon>Agaricomycotina</taxon>
        <taxon>Agaricomycetes</taxon>
        <taxon>Agaricomycetidae</taxon>
        <taxon>Agaricales</taxon>
        <taxon>Marasmiineae</taxon>
        <taxon>Mycenaceae</taxon>
        <taxon>Mycena</taxon>
    </lineage>
</organism>
<feature type="region of interest" description="Disordered" evidence="1">
    <location>
        <begin position="60"/>
        <end position="83"/>
    </location>
</feature>
<feature type="region of interest" description="Disordered" evidence="1">
    <location>
        <begin position="132"/>
        <end position="152"/>
    </location>
</feature>
<dbReference type="EMBL" id="JARIHO010000003">
    <property type="protein sequence ID" value="KAJ7364460.1"/>
    <property type="molecule type" value="Genomic_DNA"/>
</dbReference>
<reference evidence="2" key="1">
    <citation type="submission" date="2023-03" db="EMBL/GenBank/DDBJ databases">
        <title>Massive genome expansion in bonnet fungi (Mycena s.s.) driven by repeated elements and novel gene families across ecological guilds.</title>
        <authorList>
            <consortium name="Lawrence Berkeley National Laboratory"/>
            <person name="Harder C.B."/>
            <person name="Miyauchi S."/>
            <person name="Viragh M."/>
            <person name="Kuo A."/>
            <person name="Thoen E."/>
            <person name="Andreopoulos B."/>
            <person name="Lu D."/>
            <person name="Skrede I."/>
            <person name="Drula E."/>
            <person name="Henrissat B."/>
            <person name="Morin E."/>
            <person name="Kohler A."/>
            <person name="Barry K."/>
            <person name="LaButti K."/>
            <person name="Morin E."/>
            <person name="Salamov A."/>
            <person name="Lipzen A."/>
            <person name="Mereny Z."/>
            <person name="Hegedus B."/>
            <person name="Baldrian P."/>
            <person name="Stursova M."/>
            <person name="Weitz H."/>
            <person name="Taylor A."/>
            <person name="Grigoriev I.V."/>
            <person name="Nagy L.G."/>
            <person name="Martin F."/>
            <person name="Kauserud H."/>
        </authorList>
    </citation>
    <scope>NUCLEOTIDE SEQUENCE</scope>
    <source>
        <strain evidence="2">CBHHK002</strain>
    </source>
</reference>
<evidence type="ECO:0000256" key="1">
    <source>
        <dbReference type="SAM" id="MobiDB-lite"/>
    </source>
</evidence>
<evidence type="ECO:0000313" key="2">
    <source>
        <dbReference type="EMBL" id="KAJ7364460.1"/>
    </source>
</evidence>
<protein>
    <submittedName>
        <fullName evidence="2">Uncharacterized protein</fullName>
    </submittedName>
</protein>
<evidence type="ECO:0000313" key="3">
    <source>
        <dbReference type="Proteomes" id="UP001218218"/>
    </source>
</evidence>
<name>A0AAD7APB9_9AGAR</name>
<feature type="region of interest" description="Disordered" evidence="1">
    <location>
        <begin position="262"/>
        <end position="313"/>
    </location>
</feature>
<feature type="region of interest" description="Disordered" evidence="1">
    <location>
        <begin position="211"/>
        <end position="246"/>
    </location>
</feature>
<accession>A0AAD7APB9</accession>
<comment type="caution">
    <text evidence="2">The sequence shown here is derived from an EMBL/GenBank/DDBJ whole genome shotgun (WGS) entry which is preliminary data.</text>
</comment>
<dbReference type="AlphaFoldDB" id="A0AAD7APB9"/>